<evidence type="ECO:0000256" key="1">
    <source>
        <dbReference type="ARBA" id="ARBA00010641"/>
    </source>
</evidence>
<dbReference type="EMBL" id="BLAU01000001">
    <property type="protein sequence ID" value="GET21956.1"/>
    <property type="molecule type" value="Genomic_DNA"/>
</dbReference>
<organism evidence="8 9">
    <name type="scientific">Prolixibacter denitrificans</name>
    <dbReference type="NCBI Taxonomy" id="1541063"/>
    <lineage>
        <taxon>Bacteria</taxon>
        <taxon>Pseudomonadati</taxon>
        <taxon>Bacteroidota</taxon>
        <taxon>Bacteroidia</taxon>
        <taxon>Marinilabiliales</taxon>
        <taxon>Prolixibacteraceae</taxon>
        <taxon>Prolixibacter</taxon>
    </lineage>
</organism>
<dbReference type="SUPFAM" id="SSF88659">
    <property type="entry name" value="Sigma3 and sigma4 domains of RNA polymerase sigma factors"/>
    <property type="match status" value="1"/>
</dbReference>
<dbReference type="InterPro" id="IPR013324">
    <property type="entry name" value="RNA_pol_sigma_r3/r4-like"/>
</dbReference>
<dbReference type="Gene3D" id="1.10.1740.10">
    <property type="match status" value="1"/>
</dbReference>
<dbReference type="Pfam" id="PF08281">
    <property type="entry name" value="Sigma70_r4_2"/>
    <property type="match status" value="1"/>
</dbReference>
<gene>
    <name evidence="7" type="primary">rfaY</name>
    <name evidence="8" type="ORF">CLV93_10491</name>
    <name evidence="7" type="ORF">JCM18694_22020</name>
</gene>
<dbReference type="PANTHER" id="PTHR43133">
    <property type="entry name" value="RNA POLYMERASE ECF-TYPE SIGMA FACTO"/>
    <property type="match status" value="1"/>
</dbReference>
<evidence type="ECO:0000313" key="7">
    <source>
        <dbReference type="EMBL" id="GET21956.1"/>
    </source>
</evidence>
<dbReference type="EMBL" id="PYGC01000004">
    <property type="protein sequence ID" value="PSK83161.1"/>
    <property type="molecule type" value="Genomic_DNA"/>
</dbReference>
<keyword evidence="4" id="KW-0804">Transcription</keyword>
<dbReference type="InterPro" id="IPR039425">
    <property type="entry name" value="RNA_pol_sigma-70-like"/>
</dbReference>
<keyword evidence="2" id="KW-0805">Transcription regulation</keyword>
<dbReference type="SUPFAM" id="SSF88946">
    <property type="entry name" value="Sigma2 domain of RNA polymerase sigma factors"/>
    <property type="match status" value="1"/>
</dbReference>
<comment type="caution">
    <text evidence="8">The sequence shown here is derived from an EMBL/GenBank/DDBJ whole genome shotgun (WGS) entry which is preliminary data.</text>
</comment>
<dbReference type="InterPro" id="IPR007627">
    <property type="entry name" value="RNA_pol_sigma70_r2"/>
</dbReference>
<dbReference type="GO" id="GO:0003677">
    <property type="term" value="F:DNA binding"/>
    <property type="evidence" value="ECO:0007669"/>
    <property type="project" value="InterPro"/>
</dbReference>
<evidence type="ECO:0000259" key="6">
    <source>
        <dbReference type="Pfam" id="PF08281"/>
    </source>
</evidence>
<keyword evidence="3" id="KW-0731">Sigma factor</keyword>
<dbReference type="Pfam" id="PF04542">
    <property type="entry name" value="Sigma70_r2"/>
    <property type="match status" value="1"/>
</dbReference>
<accession>A0A2P8CDX4</accession>
<reference evidence="8 9" key="1">
    <citation type="submission" date="2018-03" db="EMBL/GenBank/DDBJ databases">
        <title>Genomic Encyclopedia of Archaeal and Bacterial Type Strains, Phase II (KMG-II): from individual species to whole genera.</title>
        <authorList>
            <person name="Goeker M."/>
        </authorList>
    </citation>
    <scope>NUCLEOTIDE SEQUENCE [LARGE SCALE GENOMIC DNA]</scope>
    <source>
        <strain evidence="8 9">DSM 27267</strain>
    </source>
</reference>
<dbReference type="NCBIfam" id="TIGR02937">
    <property type="entry name" value="sigma70-ECF"/>
    <property type="match status" value="1"/>
</dbReference>
<protein>
    <submittedName>
        <fullName evidence="7">RNA polymerase ECF-type sigma factor</fullName>
    </submittedName>
    <submittedName>
        <fullName evidence="8">RNA polymerase sigma-70 factor (ECF subfamily)</fullName>
    </submittedName>
</protein>
<keyword evidence="10" id="KW-1185">Reference proteome</keyword>
<dbReference type="InterPro" id="IPR013325">
    <property type="entry name" value="RNA_pol_sigma_r2"/>
</dbReference>
<name>A0A2P8CDX4_9BACT</name>
<proteinExistence type="inferred from homology"/>
<dbReference type="PANTHER" id="PTHR43133:SF45">
    <property type="entry name" value="RNA POLYMERASE ECF-TYPE SIGMA FACTOR"/>
    <property type="match status" value="1"/>
</dbReference>
<dbReference type="InterPro" id="IPR013249">
    <property type="entry name" value="RNA_pol_sigma70_r4_t2"/>
</dbReference>
<dbReference type="Gene3D" id="1.10.10.10">
    <property type="entry name" value="Winged helix-like DNA-binding domain superfamily/Winged helix DNA-binding domain"/>
    <property type="match status" value="1"/>
</dbReference>
<evidence type="ECO:0000259" key="5">
    <source>
        <dbReference type="Pfam" id="PF04542"/>
    </source>
</evidence>
<evidence type="ECO:0000313" key="10">
    <source>
        <dbReference type="Proteomes" id="UP000396862"/>
    </source>
</evidence>
<dbReference type="Proteomes" id="UP000240621">
    <property type="component" value="Unassembled WGS sequence"/>
</dbReference>
<dbReference type="Proteomes" id="UP000396862">
    <property type="component" value="Unassembled WGS sequence"/>
</dbReference>
<reference evidence="7 10" key="2">
    <citation type="submission" date="2019-10" db="EMBL/GenBank/DDBJ databases">
        <title>Prolixibacter strains distinguished by the presence of nitrate reductase genes were adept at nitrate-dependent anaerobic corrosion of metallic iron and carbon steel.</title>
        <authorList>
            <person name="Iino T."/>
            <person name="Shono N."/>
            <person name="Ito K."/>
            <person name="Nakamura R."/>
            <person name="Sueoka K."/>
            <person name="Harayama S."/>
            <person name="Ohkuma M."/>
        </authorList>
    </citation>
    <scope>NUCLEOTIDE SEQUENCE [LARGE SCALE GENOMIC DNA]</scope>
    <source>
        <strain evidence="7 10">MIC1-1</strain>
    </source>
</reference>
<evidence type="ECO:0000313" key="8">
    <source>
        <dbReference type="EMBL" id="PSK83161.1"/>
    </source>
</evidence>
<feature type="domain" description="RNA polymerase sigma-70 region 2" evidence="5">
    <location>
        <begin position="12"/>
        <end position="72"/>
    </location>
</feature>
<feature type="domain" description="RNA polymerase sigma factor 70 region 4 type 2" evidence="6">
    <location>
        <begin position="111"/>
        <end position="162"/>
    </location>
</feature>
<evidence type="ECO:0000256" key="3">
    <source>
        <dbReference type="ARBA" id="ARBA00023082"/>
    </source>
</evidence>
<dbReference type="InterPro" id="IPR014284">
    <property type="entry name" value="RNA_pol_sigma-70_dom"/>
</dbReference>
<comment type="similarity">
    <text evidence="1">Belongs to the sigma-70 factor family. ECF subfamily.</text>
</comment>
<dbReference type="GO" id="GO:0016987">
    <property type="term" value="F:sigma factor activity"/>
    <property type="evidence" value="ECO:0007669"/>
    <property type="project" value="UniProtKB-KW"/>
</dbReference>
<dbReference type="AlphaFoldDB" id="A0A2P8CDX4"/>
<dbReference type="GO" id="GO:0006352">
    <property type="term" value="P:DNA-templated transcription initiation"/>
    <property type="evidence" value="ECO:0007669"/>
    <property type="project" value="InterPro"/>
</dbReference>
<sequence>MHTKEEHFKDLIAGNEERLVRICRYYHSNAEGQKDLYQEILVNIWKSLDKFRGESSINTWIYRIAVNTAISFSGKSYRQSKLMINTDSSAMQILYDHNELESKLEQEALFEQLQVELNQLSIIDKALISLLLEGLTMKEIANVIGITEPNVKVKIHRIKNQLKEKLVRDA</sequence>
<dbReference type="InterPro" id="IPR036388">
    <property type="entry name" value="WH-like_DNA-bd_sf"/>
</dbReference>
<dbReference type="RefSeq" id="WP_106541964.1">
    <property type="nucleotide sequence ID" value="NZ_BLAU01000001.1"/>
</dbReference>
<evidence type="ECO:0000256" key="2">
    <source>
        <dbReference type="ARBA" id="ARBA00023015"/>
    </source>
</evidence>
<evidence type="ECO:0000256" key="4">
    <source>
        <dbReference type="ARBA" id="ARBA00023163"/>
    </source>
</evidence>
<dbReference type="OrthoDB" id="9780326at2"/>
<evidence type="ECO:0000313" key="9">
    <source>
        <dbReference type="Proteomes" id="UP000240621"/>
    </source>
</evidence>